<organism evidence="3 4">
    <name type="scientific">Lolium multiflorum</name>
    <name type="common">Italian ryegrass</name>
    <name type="synonym">Lolium perenne subsp. multiflorum</name>
    <dbReference type="NCBI Taxonomy" id="4521"/>
    <lineage>
        <taxon>Eukaryota</taxon>
        <taxon>Viridiplantae</taxon>
        <taxon>Streptophyta</taxon>
        <taxon>Embryophyta</taxon>
        <taxon>Tracheophyta</taxon>
        <taxon>Spermatophyta</taxon>
        <taxon>Magnoliopsida</taxon>
        <taxon>Liliopsida</taxon>
        <taxon>Poales</taxon>
        <taxon>Poaceae</taxon>
        <taxon>BOP clade</taxon>
        <taxon>Pooideae</taxon>
        <taxon>Poodae</taxon>
        <taxon>Poeae</taxon>
        <taxon>Poeae Chloroplast Group 2 (Poeae type)</taxon>
        <taxon>Loliodinae</taxon>
        <taxon>Loliinae</taxon>
        <taxon>Lolium</taxon>
    </lineage>
</organism>
<dbReference type="AlphaFoldDB" id="A0AAD8R3W1"/>
<dbReference type="Pfam" id="PF00646">
    <property type="entry name" value="F-box"/>
    <property type="match status" value="1"/>
</dbReference>
<feature type="compositionally biased region" description="Basic and acidic residues" evidence="1">
    <location>
        <begin position="62"/>
        <end position="74"/>
    </location>
</feature>
<proteinExistence type="predicted"/>
<evidence type="ECO:0000313" key="3">
    <source>
        <dbReference type="EMBL" id="KAK1612208.1"/>
    </source>
</evidence>
<dbReference type="InterPro" id="IPR001810">
    <property type="entry name" value="F-box_dom"/>
</dbReference>
<feature type="compositionally biased region" description="Basic residues" evidence="1">
    <location>
        <begin position="13"/>
        <end position="22"/>
    </location>
</feature>
<dbReference type="Proteomes" id="UP001231189">
    <property type="component" value="Unassembled WGS sequence"/>
</dbReference>
<dbReference type="SUPFAM" id="SSF81383">
    <property type="entry name" value="F-box domain"/>
    <property type="match status" value="1"/>
</dbReference>
<feature type="domain" description="F-box" evidence="2">
    <location>
        <begin position="131"/>
        <end position="160"/>
    </location>
</feature>
<feature type="compositionally biased region" description="Basic residues" evidence="1">
    <location>
        <begin position="108"/>
        <end position="123"/>
    </location>
</feature>
<name>A0AAD8R3W1_LOLMU</name>
<comment type="caution">
    <text evidence="3">The sequence shown here is derived from an EMBL/GenBank/DDBJ whole genome shotgun (WGS) entry which is preliminary data.</text>
</comment>
<sequence>MTPRCQVCSPTPGRRRRARAHARWPPFEDGRDREEAATLEDGRHAAPAPPYSAAAPSLGRAPPREPEMDADAGRGRSPRQAGDGRRRRPGTNADAGRRRSPTQAGDGRRRRNRRRARRGQGRRGRAEADALPRDVLDEILTRLGILDAARTSALSRAWRRR</sequence>
<accession>A0AAD8R3W1</accession>
<feature type="compositionally biased region" description="Basic and acidic residues" evidence="1">
    <location>
        <begin position="26"/>
        <end position="44"/>
    </location>
</feature>
<evidence type="ECO:0000259" key="2">
    <source>
        <dbReference type="Pfam" id="PF00646"/>
    </source>
</evidence>
<protein>
    <recommendedName>
        <fullName evidence="2">F-box domain-containing protein</fullName>
    </recommendedName>
</protein>
<keyword evidence="4" id="KW-1185">Reference proteome</keyword>
<gene>
    <name evidence="3" type="ORF">QYE76_035881</name>
</gene>
<evidence type="ECO:0000256" key="1">
    <source>
        <dbReference type="SAM" id="MobiDB-lite"/>
    </source>
</evidence>
<feature type="region of interest" description="Disordered" evidence="1">
    <location>
        <begin position="1"/>
        <end position="132"/>
    </location>
</feature>
<dbReference type="EMBL" id="JAUUTY010000007">
    <property type="protein sequence ID" value="KAK1612208.1"/>
    <property type="molecule type" value="Genomic_DNA"/>
</dbReference>
<dbReference type="InterPro" id="IPR036047">
    <property type="entry name" value="F-box-like_dom_sf"/>
</dbReference>
<reference evidence="3" key="1">
    <citation type="submission" date="2023-07" db="EMBL/GenBank/DDBJ databases">
        <title>A chromosome-level genome assembly of Lolium multiflorum.</title>
        <authorList>
            <person name="Chen Y."/>
            <person name="Copetti D."/>
            <person name="Kolliker R."/>
            <person name="Studer B."/>
        </authorList>
    </citation>
    <scope>NUCLEOTIDE SEQUENCE</scope>
    <source>
        <strain evidence="3">02402/16</strain>
        <tissue evidence="3">Leaf</tissue>
    </source>
</reference>
<evidence type="ECO:0000313" key="4">
    <source>
        <dbReference type="Proteomes" id="UP001231189"/>
    </source>
</evidence>